<dbReference type="OrthoDB" id="2770407at2"/>
<dbReference type="InterPro" id="IPR001611">
    <property type="entry name" value="Leu-rich_rpt"/>
</dbReference>
<sequence length="602" mass="67441">MKLKKVILGSMVCFSALLLFHSGEQVYAEENKISEETKEIQGRAISPFVRLKPQTYEVGLDTAIQGAIESVTNPKEFDEIATVQLFVNDELKKEAPIKTIRRFEVPTDDLTIKETDKVEIQAINVKGEKVRERVLVTLKVFSVQWNLDSYMLFDDVITGKVIGTVTAIEVVEEYVDGNGVLQTQSLVPKTPVVNGEIKVPIDMYTIYDETANVKIIPYKGNRKGAVGEKLPVVAFDLKADIKPFVLNKDKEVTGTFTGKGLAKVKYARLEVDTIVDDSTEVQIDETGKFSILGEGNIYSGAEVNIVTYDENGNELVSFPVNVVEQKRIKDYFPDPNLAQVVAGYLGGGRTVESFVTEEELAVKNYMLEAQGKGVKDITGIEYLQPKIIFLQSNEIEDLTPFARMKTNRYTDNLQLQHNKIKDISPLIELGKYSPTVMCHLLLSANELDNNAIAILRDNKREFRHILHLELMANHIDDFSNIRKSGFWGGLEWFGLQMNNHESVWRPHGQKVKMAAQPIVNGRLEVTMPGLDIDNKPFTVVDDLYGGKTTPGYTQTGNKVVWENLPSDIKEVKLNVTSIGSLNNQIGKPFPNQTSVYYTIPVK</sequence>
<reference evidence="4" key="1">
    <citation type="submission" date="2017-05" db="EMBL/GenBank/DDBJ databases">
        <title>The Genome Sequence of Enterococcus sp. 4G2_DIV0659.</title>
        <authorList>
            <consortium name="The Broad Institute Genomics Platform"/>
            <consortium name="The Broad Institute Genomic Center for Infectious Diseases"/>
            <person name="Earl A."/>
            <person name="Manson A."/>
            <person name="Schwartman J."/>
            <person name="Gilmore M."/>
            <person name="Abouelleil A."/>
            <person name="Cao P."/>
            <person name="Chapman S."/>
            <person name="Cusick C."/>
            <person name="Shea T."/>
            <person name="Young S."/>
            <person name="Neafsey D."/>
            <person name="Nusbaum C."/>
            <person name="Birren B."/>
        </authorList>
    </citation>
    <scope>NUCLEOTIDE SEQUENCE [LARGE SCALE GENOMIC DNA]</scope>
    <source>
        <strain evidence="4">4G2_DIV0659</strain>
    </source>
</reference>
<evidence type="ECO:0000259" key="2">
    <source>
        <dbReference type="Pfam" id="PF20622"/>
    </source>
</evidence>
<dbReference type="Gene3D" id="1.10.8.390">
    <property type="entry name" value="Internalin N-terminal Cap domain-like"/>
    <property type="match status" value="1"/>
</dbReference>
<dbReference type="InterPro" id="IPR046746">
    <property type="entry name" value="Big_15"/>
</dbReference>
<evidence type="ECO:0000256" key="1">
    <source>
        <dbReference type="SAM" id="SignalP"/>
    </source>
</evidence>
<accession>A0A242CH54</accession>
<feature type="chain" id="PRO_5013054558" description="Bacterial Ig domain-containing protein" evidence="1">
    <location>
        <begin position="29"/>
        <end position="602"/>
    </location>
</feature>
<dbReference type="PROSITE" id="PS51450">
    <property type="entry name" value="LRR"/>
    <property type="match status" value="1"/>
</dbReference>
<proteinExistence type="predicted"/>
<dbReference type="EMBL" id="NGLE02000001">
    <property type="protein sequence ID" value="MEI5994758.1"/>
    <property type="molecule type" value="Genomic_DNA"/>
</dbReference>
<evidence type="ECO:0000313" key="4">
    <source>
        <dbReference type="EMBL" id="OTO09567.1"/>
    </source>
</evidence>
<dbReference type="InterPro" id="IPR032675">
    <property type="entry name" value="LRR_dom_sf"/>
</dbReference>
<dbReference type="RefSeq" id="WP_086329213.1">
    <property type="nucleotide sequence ID" value="NZ_NGLE02000001.1"/>
</dbReference>
<keyword evidence="5" id="KW-1185">Reference proteome</keyword>
<protein>
    <recommendedName>
        <fullName evidence="2">Bacterial Ig domain-containing protein</fullName>
    </recommendedName>
</protein>
<reference evidence="3 5" key="2">
    <citation type="submission" date="2018-07" db="EMBL/GenBank/DDBJ databases">
        <title>The Genome Sequence of Enterococcus sp. DIV0659b.</title>
        <authorList>
            <consortium name="The Broad Institute Genomics Platform"/>
            <consortium name="The Broad Institute Genomic Center for Infectious Diseases"/>
            <person name="Earl A."/>
            <person name="Manson A."/>
            <person name="Schwartman J."/>
            <person name="Gilmore M."/>
            <person name="Abouelleil A."/>
            <person name="Cao P."/>
            <person name="Chapman S."/>
            <person name="Cusick C."/>
            <person name="Shea T."/>
            <person name="Young S."/>
            <person name="Neafsey D."/>
            <person name="Nusbaum C."/>
            <person name="Birren B."/>
        </authorList>
    </citation>
    <scope>NUCLEOTIDE SEQUENCE [LARGE SCALE GENOMIC DNA]</scope>
    <source>
        <strain evidence="3 5">4G2_DIV0659</strain>
    </source>
</reference>
<feature type="signal peptide" evidence="1">
    <location>
        <begin position="1"/>
        <end position="28"/>
    </location>
</feature>
<gene>
    <name evidence="4" type="ORF">A5880_000246</name>
    <name evidence="3" type="ORF">A5880_002344</name>
</gene>
<keyword evidence="1" id="KW-0732">Signal</keyword>
<dbReference type="Pfam" id="PF20622">
    <property type="entry name" value="Big_15"/>
    <property type="match status" value="1"/>
</dbReference>
<dbReference type="EMBL" id="NGLE01000001">
    <property type="protein sequence ID" value="OTO09567.1"/>
    <property type="molecule type" value="Genomic_DNA"/>
</dbReference>
<dbReference type="Proteomes" id="UP000195139">
    <property type="component" value="Unassembled WGS sequence"/>
</dbReference>
<dbReference type="Gene3D" id="3.80.10.10">
    <property type="entry name" value="Ribonuclease Inhibitor"/>
    <property type="match status" value="1"/>
</dbReference>
<name>A0A242CH54_9ENTE</name>
<evidence type="ECO:0000313" key="5">
    <source>
        <dbReference type="Proteomes" id="UP000195139"/>
    </source>
</evidence>
<feature type="domain" description="Bacterial Ig" evidence="2">
    <location>
        <begin position="243"/>
        <end position="323"/>
    </location>
</feature>
<organism evidence="4">
    <name type="scientific">Candidatus Enterococcus mansonii</name>
    <dbReference type="NCBI Taxonomy" id="1834181"/>
    <lineage>
        <taxon>Bacteria</taxon>
        <taxon>Bacillati</taxon>
        <taxon>Bacillota</taxon>
        <taxon>Bacilli</taxon>
        <taxon>Lactobacillales</taxon>
        <taxon>Enterococcaceae</taxon>
        <taxon>Enterococcus</taxon>
    </lineage>
</organism>
<comment type="caution">
    <text evidence="4">The sequence shown here is derived from an EMBL/GenBank/DDBJ whole genome shotgun (WGS) entry which is preliminary data.</text>
</comment>
<evidence type="ECO:0000313" key="3">
    <source>
        <dbReference type="EMBL" id="MEI5994758.1"/>
    </source>
</evidence>
<dbReference type="AlphaFoldDB" id="A0A242CH54"/>